<evidence type="ECO:0000313" key="4">
    <source>
        <dbReference type="EMBL" id="KZS96306.1"/>
    </source>
</evidence>
<name>A0A164XUN4_9AGAM</name>
<protein>
    <recommendedName>
        <fullName evidence="3">Peptidase C14 caspase domain-containing protein</fullName>
    </recommendedName>
</protein>
<feature type="region of interest" description="Disordered" evidence="2">
    <location>
        <begin position="624"/>
        <end position="647"/>
    </location>
</feature>
<evidence type="ECO:0000259" key="3">
    <source>
        <dbReference type="Pfam" id="PF00656"/>
    </source>
</evidence>
<sequence length="771" mass="84503">MSGSDGATSGTTDATENTPVPSNATGYAYSTNTATAPNRRALIVDVKYKGQVLKLDISTGEKPEFWNLELGGGYDTAFKLRDLLIEKYSYAPEDIVLLLDDPSGDYPYPTYDNMIKSMRNLVAGAKPGDRFVFYFGGHGWQMETKDPSEEDQLDELLLPYDFYTTNRMIVDNDVHDILVKWLPPGCRLMGLFDCCHSGTSMDLRYNYQAKYTPGAEHPFSISSDAGKVLLTRGRAKGFFRQAVRSMYAKNRSGLHGGNPRWESIIAGSTAGKAKAISRSVMKDNTIVRAALAQRLQDSLRDNSNQNPTMGTSTGHMTSGQPLGFTFPVVLSLGACHDSEISVEGHKGEAMGTLLIEYLRENPSATITDVLEQLYRDIEPYVQGYKDQLRKEGKGDETDFRGMHPQLGSLTQLKTPPSPPESTASGHISGDSLYPTLSVTNSKNPMAYTNNNIPADNEKICGASGRRKAVLVSITYSNQVDPLTGSKLDLEDKHESAFGLRDLLIDYYSYPPENITVLVDDGESDLPTAQTMLSHMKGLVEGAASGDSFVFYFAGHGSQRVADQDEEEIDGLDQIILPSDYTTTGNFIRDDEIKSILVDRLPSGCRLTASHIFSKPVGTVMDLKPQSPDAFDSPKRQSTGNSLQVPEGDVGNSTLNEAVNSFQHGLRQTETASGTELPVVLSIGSCRDNETLNGADGRRLGLCISEILKKQPALSLAQFWKELQQRSDSQKDIIEGHPKEALQAVQSTEEAHPQLGSLKPLTQVDWEQPFKL</sequence>
<accession>A0A164XUN4</accession>
<dbReference type="InterPro" id="IPR011600">
    <property type="entry name" value="Pept_C14_caspase"/>
</dbReference>
<organism evidence="4 5">
    <name type="scientific">Sistotremastrum niveocremeum HHB9708</name>
    <dbReference type="NCBI Taxonomy" id="1314777"/>
    <lineage>
        <taxon>Eukaryota</taxon>
        <taxon>Fungi</taxon>
        <taxon>Dikarya</taxon>
        <taxon>Basidiomycota</taxon>
        <taxon>Agaricomycotina</taxon>
        <taxon>Agaricomycetes</taxon>
        <taxon>Sistotremastrales</taxon>
        <taxon>Sistotremastraceae</taxon>
        <taxon>Sertulicium</taxon>
        <taxon>Sertulicium niveocremeum</taxon>
    </lineage>
</organism>
<feature type="region of interest" description="Disordered" evidence="2">
    <location>
        <begin position="1"/>
        <end position="31"/>
    </location>
</feature>
<evidence type="ECO:0000256" key="1">
    <source>
        <dbReference type="ARBA" id="ARBA00009005"/>
    </source>
</evidence>
<dbReference type="OrthoDB" id="3223806at2759"/>
<evidence type="ECO:0000256" key="2">
    <source>
        <dbReference type="SAM" id="MobiDB-lite"/>
    </source>
</evidence>
<dbReference type="PANTHER" id="PTHR48104:SF30">
    <property type="entry name" value="METACASPASE-1"/>
    <property type="match status" value="1"/>
</dbReference>
<proteinExistence type="inferred from homology"/>
<feature type="compositionally biased region" description="Polar residues" evidence="2">
    <location>
        <begin position="407"/>
        <end position="425"/>
    </location>
</feature>
<feature type="region of interest" description="Disordered" evidence="2">
    <location>
        <begin position="389"/>
        <end position="435"/>
    </location>
</feature>
<reference evidence="4 5" key="1">
    <citation type="journal article" date="2016" name="Mol. Biol. Evol.">
        <title>Comparative Genomics of Early-Diverging Mushroom-Forming Fungi Provides Insights into the Origins of Lignocellulose Decay Capabilities.</title>
        <authorList>
            <person name="Nagy L.G."/>
            <person name="Riley R."/>
            <person name="Tritt A."/>
            <person name="Adam C."/>
            <person name="Daum C."/>
            <person name="Floudas D."/>
            <person name="Sun H."/>
            <person name="Yadav J.S."/>
            <person name="Pangilinan J."/>
            <person name="Larsson K.H."/>
            <person name="Matsuura K."/>
            <person name="Barry K."/>
            <person name="Labutti K."/>
            <person name="Kuo R."/>
            <person name="Ohm R.A."/>
            <person name="Bhattacharya S.S."/>
            <person name="Shirouzu T."/>
            <person name="Yoshinaga Y."/>
            <person name="Martin F.M."/>
            <person name="Grigoriev I.V."/>
            <person name="Hibbett D.S."/>
        </authorList>
    </citation>
    <scope>NUCLEOTIDE SEQUENCE [LARGE SCALE GENOMIC DNA]</scope>
    <source>
        <strain evidence="4 5">HHB9708</strain>
    </source>
</reference>
<keyword evidence="5" id="KW-1185">Reference proteome</keyword>
<evidence type="ECO:0000313" key="5">
    <source>
        <dbReference type="Proteomes" id="UP000076722"/>
    </source>
</evidence>
<dbReference type="PANTHER" id="PTHR48104">
    <property type="entry name" value="METACASPASE-4"/>
    <property type="match status" value="1"/>
</dbReference>
<dbReference type="AlphaFoldDB" id="A0A164XUN4"/>
<feature type="domain" description="Peptidase C14 caspase" evidence="3">
    <location>
        <begin position="106"/>
        <end position="378"/>
    </location>
</feature>
<comment type="similarity">
    <text evidence="1">Belongs to the peptidase C14B family.</text>
</comment>
<dbReference type="GO" id="GO:0004197">
    <property type="term" value="F:cysteine-type endopeptidase activity"/>
    <property type="evidence" value="ECO:0007669"/>
    <property type="project" value="InterPro"/>
</dbReference>
<gene>
    <name evidence="4" type="ORF">SISNIDRAFT_547765</name>
</gene>
<dbReference type="Pfam" id="PF00656">
    <property type="entry name" value="Peptidase_C14"/>
    <property type="match status" value="2"/>
</dbReference>
<dbReference type="Proteomes" id="UP000076722">
    <property type="component" value="Unassembled WGS sequence"/>
</dbReference>
<dbReference type="EMBL" id="KV419399">
    <property type="protein sequence ID" value="KZS96306.1"/>
    <property type="molecule type" value="Genomic_DNA"/>
</dbReference>
<dbReference type="GO" id="GO:0006508">
    <property type="term" value="P:proteolysis"/>
    <property type="evidence" value="ECO:0007669"/>
    <property type="project" value="InterPro"/>
</dbReference>
<dbReference type="InterPro" id="IPR050452">
    <property type="entry name" value="Metacaspase"/>
</dbReference>
<feature type="compositionally biased region" description="Basic and acidic residues" evidence="2">
    <location>
        <begin position="389"/>
        <end position="401"/>
    </location>
</feature>
<dbReference type="GO" id="GO:0005737">
    <property type="term" value="C:cytoplasm"/>
    <property type="evidence" value="ECO:0007669"/>
    <property type="project" value="TreeGrafter"/>
</dbReference>
<feature type="domain" description="Peptidase C14 caspase" evidence="3">
    <location>
        <begin position="465"/>
        <end position="689"/>
    </location>
</feature>
<dbReference type="Gene3D" id="3.40.50.12660">
    <property type="match status" value="2"/>
</dbReference>